<feature type="transmembrane region" description="Helical" evidence="7">
    <location>
        <begin position="233"/>
        <end position="252"/>
    </location>
</feature>
<comment type="subcellular location">
    <subcellularLocation>
        <location evidence="1">Cell membrane</location>
        <topology evidence="1">Multi-pass membrane protein</topology>
    </subcellularLocation>
</comment>
<dbReference type="Pfam" id="PF08817">
    <property type="entry name" value="YukD"/>
    <property type="match status" value="1"/>
</dbReference>
<evidence type="ECO:0000256" key="3">
    <source>
        <dbReference type="ARBA" id="ARBA00022475"/>
    </source>
</evidence>
<comment type="similarity">
    <text evidence="2">Belongs to the EccD/Snm4 family.</text>
</comment>
<keyword evidence="3" id="KW-1003">Cell membrane</keyword>
<dbReference type="PIRSF" id="PIRSF017804">
    <property type="entry name" value="Secretion_EccD1"/>
    <property type="match status" value="1"/>
</dbReference>
<evidence type="ECO:0000256" key="4">
    <source>
        <dbReference type="ARBA" id="ARBA00022692"/>
    </source>
</evidence>
<reference evidence="9 10" key="1">
    <citation type="submission" date="2017-07" db="EMBL/GenBank/DDBJ databases">
        <title>Draft whole genome sequences of clinical Proprionibacteriaceae strains.</title>
        <authorList>
            <person name="Bernier A.-M."/>
            <person name="Bernard K."/>
            <person name="Domingo M.-C."/>
        </authorList>
    </citation>
    <scope>NUCLEOTIDE SEQUENCE [LARGE SCALE GENOMIC DNA]</scope>
    <source>
        <strain evidence="9 10">NML 150081</strain>
    </source>
</reference>
<dbReference type="InterPro" id="IPR044049">
    <property type="entry name" value="EccD_transm"/>
</dbReference>
<keyword evidence="4 7" id="KW-0812">Transmembrane</keyword>
<feature type="transmembrane region" description="Helical" evidence="7">
    <location>
        <begin position="344"/>
        <end position="361"/>
    </location>
</feature>
<evidence type="ECO:0000256" key="2">
    <source>
        <dbReference type="ARBA" id="ARBA00006162"/>
    </source>
</evidence>
<protein>
    <submittedName>
        <fullName evidence="9">Type VII secretion integral membrane protein EccD</fullName>
    </submittedName>
</protein>
<evidence type="ECO:0000259" key="8">
    <source>
        <dbReference type="Pfam" id="PF19053"/>
    </source>
</evidence>
<dbReference type="Proteomes" id="UP000216300">
    <property type="component" value="Unassembled WGS sequence"/>
</dbReference>
<organism evidence="9 10">
    <name type="scientific">Parenemella sanctibonifatiensis</name>
    <dbReference type="NCBI Taxonomy" id="2016505"/>
    <lineage>
        <taxon>Bacteria</taxon>
        <taxon>Bacillati</taxon>
        <taxon>Actinomycetota</taxon>
        <taxon>Actinomycetes</taxon>
        <taxon>Propionibacteriales</taxon>
        <taxon>Propionibacteriaceae</taxon>
        <taxon>Parenemella</taxon>
    </lineage>
</organism>
<feature type="transmembrane region" description="Helical" evidence="7">
    <location>
        <begin position="463"/>
        <end position="483"/>
    </location>
</feature>
<feature type="transmembrane region" description="Helical" evidence="7">
    <location>
        <begin position="367"/>
        <end position="384"/>
    </location>
</feature>
<name>A0A255ENE3_9ACTN</name>
<feature type="transmembrane region" description="Helical" evidence="7">
    <location>
        <begin position="209"/>
        <end position="227"/>
    </location>
</feature>
<dbReference type="Gene3D" id="3.10.20.90">
    <property type="entry name" value="Phosphatidylinositol 3-kinase Catalytic Subunit, Chain A, domain 1"/>
    <property type="match status" value="1"/>
</dbReference>
<dbReference type="InterPro" id="IPR024962">
    <property type="entry name" value="YukD-like"/>
</dbReference>
<evidence type="ECO:0000256" key="7">
    <source>
        <dbReference type="SAM" id="Phobius"/>
    </source>
</evidence>
<sequence>MPWPWSCFQGGRLAGQDRFGGGSAPDNRYAAAVTTSAEEDLARVTIISPTRRVDLALPGAAVLGEIMPSIVRFSGSESGNAADTVHAWVLQRVGDDPLDPYKKVSSLEIRDGETLHLRQRDVAMPDVAFDDVVDAVATATNTRPSWSQQHSQKFGLVILAILGAGLPGVLLWTYPDLVTVTATLALSVALGITAILLSRAFDKYVTSSALAWMSVALAGMGGFHIVHTTLPTQILIAASLVLLMSAAMALAAAVQPYGLLAAAAGSLIVVIMTMVMVLMPNRVVEVAAVTTVVLLATTPWLTGLCYQLAQIAMPNLPSTAEALMADDEPVQSDIVVRAITADKLLGSLLTATSVATAIAVVPVIQFGTLPALLMSFCVGVALVLRGRAFVGYTQRLVLLATGSFVGIYTIIEYGLSMDSVMTRLAAGLIIVVIGCALLIAYAASWHGKILSPVWGRWGDVFEWLSVIAVIPLLLWVLDLYSWAYGLAG</sequence>
<dbReference type="NCBIfam" id="TIGR03920">
    <property type="entry name" value="T7SS_EccD"/>
    <property type="match status" value="1"/>
</dbReference>
<dbReference type="Pfam" id="PF19053">
    <property type="entry name" value="EccD"/>
    <property type="match status" value="1"/>
</dbReference>
<feature type="transmembrane region" description="Helical" evidence="7">
    <location>
        <begin position="178"/>
        <end position="197"/>
    </location>
</feature>
<feature type="transmembrane region" description="Helical" evidence="7">
    <location>
        <begin position="286"/>
        <end position="306"/>
    </location>
</feature>
<feature type="domain" description="EccD-like transmembrane" evidence="8">
    <location>
        <begin position="153"/>
        <end position="486"/>
    </location>
</feature>
<feature type="transmembrane region" description="Helical" evidence="7">
    <location>
        <begin position="259"/>
        <end position="280"/>
    </location>
</feature>
<evidence type="ECO:0000256" key="1">
    <source>
        <dbReference type="ARBA" id="ARBA00004651"/>
    </source>
</evidence>
<comment type="caution">
    <text evidence="9">The sequence shown here is derived from an EMBL/GenBank/DDBJ whole genome shotgun (WGS) entry which is preliminary data.</text>
</comment>
<evidence type="ECO:0000256" key="5">
    <source>
        <dbReference type="ARBA" id="ARBA00022989"/>
    </source>
</evidence>
<evidence type="ECO:0000313" key="10">
    <source>
        <dbReference type="Proteomes" id="UP000216300"/>
    </source>
</evidence>
<evidence type="ECO:0000256" key="6">
    <source>
        <dbReference type="ARBA" id="ARBA00023136"/>
    </source>
</evidence>
<evidence type="ECO:0000313" key="9">
    <source>
        <dbReference type="EMBL" id="OYN92740.1"/>
    </source>
</evidence>
<proteinExistence type="inferred from homology"/>
<keyword evidence="6 7" id="KW-0472">Membrane</keyword>
<dbReference type="AlphaFoldDB" id="A0A255ENE3"/>
<gene>
    <name evidence="9" type="primary">eccD</name>
    <name evidence="9" type="ORF">CGZ91_04570</name>
</gene>
<keyword evidence="5 7" id="KW-1133">Transmembrane helix</keyword>
<dbReference type="GO" id="GO:0005886">
    <property type="term" value="C:plasma membrane"/>
    <property type="evidence" value="ECO:0007669"/>
    <property type="project" value="UniProtKB-SubCell"/>
</dbReference>
<feature type="transmembrane region" description="Helical" evidence="7">
    <location>
        <begin position="154"/>
        <end position="172"/>
    </location>
</feature>
<feature type="transmembrane region" description="Helical" evidence="7">
    <location>
        <begin position="421"/>
        <end position="443"/>
    </location>
</feature>
<dbReference type="InterPro" id="IPR006707">
    <property type="entry name" value="T7SS_EccD"/>
</dbReference>
<keyword evidence="10" id="KW-1185">Reference proteome</keyword>
<feature type="transmembrane region" description="Helical" evidence="7">
    <location>
        <begin position="396"/>
        <end position="415"/>
    </location>
</feature>
<accession>A0A255ENE3</accession>
<dbReference type="EMBL" id="NMVJ01000001">
    <property type="protein sequence ID" value="OYN92740.1"/>
    <property type="molecule type" value="Genomic_DNA"/>
</dbReference>